<evidence type="ECO:0000313" key="1">
    <source>
        <dbReference type="EMBL" id="PXV62031.1"/>
    </source>
</evidence>
<dbReference type="GeneID" id="57014038"/>
<sequence>MDENGDPVIKIEMLAERGEIKIPLRYESDGIKLGGQNEEVYERTEKHRIARAFKTDQIK</sequence>
<evidence type="ECO:0000313" key="3">
    <source>
        <dbReference type="Proteomes" id="UP000247389"/>
    </source>
</evidence>
<gene>
    <name evidence="2" type="ORF">C7954_1633</name>
    <name evidence="1" type="ORF">C8C78_1392</name>
</gene>
<name>A0A1M7PMW3_9FIRM</name>
<protein>
    <submittedName>
        <fullName evidence="1">Uncharacterized protein</fullName>
    </submittedName>
</protein>
<dbReference type="OrthoDB" id="9809324at2"/>
<organism evidence="1 3">
    <name type="scientific">Halanaerobium congolense</name>
    <dbReference type="NCBI Taxonomy" id="54121"/>
    <lineage>
        <taxon>Bacteria</taxon>
        <taxon>Bacillati</taxon>
        <taxon>Bacillota</taxon>
        <taxon>Clostridia</taxon>
        <taxon>Halanaerobiales</taxon>
        <taxon>Halanaerobiaceae</taxon>
        <taxon>Halanaerobium</taxon>
    </lineage>
</organism>
<dbReference type="EMBL" id="SOEF01000063">
    <property type="protein sequence ID" value="TDX35416.1"/>
    <property type="molecule type" value="Genomic_DNA"/>
</dbReference>
<dbReference type="Proteomes" id="UP000295472">
    <property type="component" value="Unassembled WGS sequence"/>
</dbReference>
<comment type="caution">
    <text evidence="1">The sequence shown here is derived from an EMBL/GenBank/DDBJ whole genome shotgun (WGS) entry which is preliminary data.</text>
</comment>
<dbReference type="RefSeq" id="WP_073160926.1">
    <property type="nucleotide sequence ID" value="NZ_FRCV01000044.1"/>
</dbReference>
<reference evidence="1 3" key="1">
    <citation type="submission" date="2018-04" db="EMBL/GenBank/DDBJ databases">
        <title>Subsurface microbial communities from deep shales in Ohio and West Virginia, USA.</title>
        <authorList>
            <person name="Wrighton K."/>
        </authorList>
    </citation>
    <scope>NUCLEOTIDE SEQUENCE [LARGE SCALE GENOMIC DNA]</scope>
    <source>
        <strain evidence="2 4">DSMZ 11287</strain>
        <strain evidence="1 3">MSL28</strain>
    </source>
</reference>
<evidence type="ECO:0000313" key="4">
    <source>
        <dbReference type="Proteomes" id="UP000295472"/>
    </source>
</evidence>
<accession>A0A1M7PMW3</accession>
<evidence type="ECO:0000313" key="2">
    <source>
        <dbReference type="EMBL" id="TDX35416.1"/>
    </source>
</evidence>
<dbReference type="Proteomes" id="UP000247389">
    <property type="component" value="Unassembled WGS sequence"/>
</dbReference>
<dbReference type="AlphaFoldDB" id="A0A1M7PMW3"/>
<proteinExistence type="predicted"/>
<dbReference type="EMBL" id="QICM01000039">
    <property type="protein sequence ID" value="PXV62031.1"/>
    <property type="molecule type" value="Genomic_DNA"/>
</dbReference>